<dbReference type="Proteomes" id="UP000273828">
    <property type="component" value="Unassembled WGS sequence"/>
</dbReference>
<name>A0A3N6M8B9_9EURY</name>
<protein>
    <recommendedName>
        <fullName evidence="1">DUF7344 domain-containing protein</fullName>
    </recommendedName>
</protein>
<organism evidence="2 3">
    <name type="scientific">Natrarchaeobius halalkaliphilus</name>
    <dbReference type="NCBI Taxonomy" id="1679091"/>
    <lineage>
        <taxon>Archaea</taxon>
        <taxon>Methanobacteriati</taxon>
        <taxon>Methanobacteriota</taxon>
        <taxon>Stenosarchaea group</taxon>
        <taxon>Halobacteria</taxon>
        <taxon>Halobacteriales</taxon>
        <taxon>Natrialbaceae</taxon>
        <taxon>Natrarchaeobius</taxon>
    </lineage>
</organism>
<evidence type="ECO:0000313" key="3">
    <source>
        <dbReference type="Proteomes" id="UP000273828"/>
    </source>
</evidence>
<keyword evidence="3" id="KW-1185">Reference proteome</keyword>
<feature type="domain" description="DUF7344" evidence="1">
    <location>
        <begin position="40"/>
        <end position="112"/>
    </location>
</feature>
<evidence type="ECO:0000313" key="2">
    <source>
        <dbReference type="EMBL" id="RQG91621.1"/>
    </source>
</evidence>
<comment type="caution">
    <text evidence="2">The sequence shown here is derived from an EMBL/GenBank/DDBJ whole genome shotgun (WGS) entry which is preliminary data.</text>
</comment>
<dbReference type="InterPro" id="IPR055768">
    <property type="entry name" value="DUF7344"/>
</dbReference>
<proteinExistence type="predicted"/>
<reference evidence="2 3" key="1">
    <citation type="submission" date="2018-10" db="EMBL/GenBank/DDBJ databases">
        <title>Natrarchaeobius chitinivorans gen. nov., sp. nov., and Natrarchaeobius haloalkaliphilus sp. nov., alkaliphilic, chitin-utilizing haloarchaea from hypersaline alkaline lakes.</title>
        <authorList>
            <person name="Sorokin D.Y."/>
            <person name="Elcheninov A.G."/>
            <person name="Kostrikina N.A."/>
            <person name="Bale N.J."/>
            <person name="Sinninghe Damste J.S."/>
            <person name="Khijniak T.V."/>
            <person name="Kublanov I.V."/>
            <person name="Toshchakov S.V."/>
        </authorList>
    </citation>
    <scope>NUCLEOTIDE SEQUENCE [LARGE SCALE GENOMIC DNA]</scope>
    <source>
        <strain evidence="2 3">AArcht-Sl</strain>
    </source>
</reference>
<sequence>MDEVVLIRTMLDNHYQSSEYEIRFEDHEERRPELSPGDVFRLLADDHRRYAVQYFATRTSTVATVDDLATFVDDHADDADRRTIEIELVHTHLPKLAASDVILYDSSTKRVRYVGETFLETCLDWASDRDFD</sequence>
<gene>
    <name evidence="2" type="ORF">EA462_06635</name>
</gene>
<dbReference type="EMBL" id="REFY01000002">
    <property type="protein sequence ID" value="RQG91621.1"/>
    <property type="molecule type" value="Genomic_DNA"/>
</dbReference>
<dbReference type="Pfam" id="PF24035">
    <property type="entry name" value="DUF7344"/>
    <property type="match status" value="1"/>
</dbReference>
<accession>A0A3N6M8B9</accession>
<evidence type="ECO:0000259" key="1">
    <source>
        <dbReference type="Pfam" id="PF24035"/>
    </source>
</evidence>
<dbReference type="AlphaFoldDB" id="A0A3N6M8B9"/>